<dbReference type="SUPFAM" id="SSF52540">
    <property type="entry name" value="P-loop containing nucleoside triphosphate hydrolases"/>
    <property type="match status" value="2"/>
</dbReference>
<feature type="compositionally biased region" description="Low complexity" evidence="9">
    <location>
        <begin position="1397"/>
        <end position="1421"/>
    </location>
</feature>
<evidence type="ECO:0000256" key="8">
    <source>
        <dbReference type="ARBA" id="ARBA00023136"/>
    </source>
</evidence>
<dbReference type="GO" id="GO:0016887">
    <property type="term" value="F:ATP hydrolysis activity"/>
    <property type="evidence" value="ECO:0007669"/>
    <property type="project" value="InterPro"/>
</dbReference>
<evidence type="ECO:0000256" key="2">
    <source>
        <dbReference type="ARBA" id="ARBA00022448"/>
    </source>
</evidence>
<feature type="domain" description="ABC transporter" evidence="11">
    <location>
        <begin position="1237"/>
        <end position="1536"/>
    </location>
</feature>
<dbReference type="InterPro" id="IPR036640">
    <property type="entry name" value="ABC1_TM_sf"/>
</dbReference>
<comment type="subcellular location">
    <subcellularLocation>
        <location evidence="1">Membrane</location>
        <topology evidence="1">Multi-pass membrane protein</topology>
    </subcellularLocation>
</comment>
<dbReference type="GO" id="GO:0005737">
    <property type="term" value="C:cytoplasm"/>
    <property type="evidence" value="ECO:0007669"/>
    <property type="project" value="UniProtKB-ARBA"/>
</dbReference>
<feature type="transmembrane region" description="Helical" evidence="10">
    <location>
        <begin position="426"/>
        <end position="444"/>
    </location>
</feature>
<dbReference type="PANTHER" id="PTHR24223:SF356">
    <property type="entry name" value="ATP-BINDING CASSETTE TRANSPORTER ABC4"/>
    <property type="match status" value="1"/>
</dbReference>
<feature type="transmembrane region" description="Helical" evidence="10">
    <location>
        <begin position="47"/>
        <end position="67"/>
    </location>
</feature>
<dbReference type="GO" id="GO:0016020">
    <property type="term" value="C:membrane"/>
    <property type="evidence" value="ECO:0007669"/>
    <property type="project" value="UniProtKB-SubCell"/>
</dbReference>
<feature type="transmembrane region" description="Helical" evidence="10">
    <location>
        <begin position="894"/>
        <end position="920"/>
    </location>
</feature>
<evidence type="ECO:0000256" key="10">
    <source>
        <dbReference type="SAM" id="Phobius"/>
    </source>
</evidence>
<feature type="transmembrane region" description="Helical" evidence="10">
    <location>
        <begin position="179"/>
        <end position="197"/>
    </location>
</feature>
<evidence type="ECO:0000256" key="4">
    <source>
        <dbReference type="ARBA" id="ARBA00022737"/>
    </source>
</evidence>
<keyword evidence="14" id="KW-1185">Reference proteome</keyword>
<keyword evidence="8 10" id="KW-0472">Membrane</keyword>
<dbReference type="CDD" id="cd18604">
    <property type="entry name" value="ABC_6TM_VMR1_D2_like"/>
    <property type="match status" value="1"/>
</dbReference>
<dbReference type="PROSITE" id="PS50929">
    <property type="entry name" value="ABC_TM1F"/>
    <property type="match status" value="2"/>
</dbReference>
<feature type="transmembrane region" description="Helical" evidence="10">
    <location>
        <begin position="450"/>
        <end position="469"/>
    </location>
</feature>
<reference evidence="13" key="2">
    <citation type="submission" date="2023-07" db="EMBL/GenBank/DDBJ databases">
        <authorList>
            <consortium name="Lawrence Berkeley National Laboratory"/>
            <person name="Haridas S."/>
            <person name="Hensen N."/>
            <person name="Bonometti L."/>
            <person name="Westerberg I."/>
            <person name="Brannstrom I.O."/>
            <person name="Guillou S."/>
            <person name="Cros-Aarteil S."/>
            <person name="Calhoun S."/>
            <person name="Kuo A."/>
            <person name="Mondo S."/>
            <person name="Pangilinan J."/>
            <person name="Riley R."/>
            <person name="LaButti K."/>
            <person name="Andreopoulos B."/>
            <person name="Lipzen A."/>
            <person name="Chen C."/>
            <person name="Yanf M."/>
            <person name="Daum C."/>
            <person name="Ng V."/>
            <person name="Clum A."/>
            <person name="Steindorff A."/>
            <person name="Ohm R."/>
            <person name="Martin F."/>
            <person name="Silar P."/>
            <person name="Natvig D."/>
            <person name="Lalanne C."/>
            <person name="Gautier V."/>
            <person name="Ament-velasquez S.L."/>
            <person name="Kruys A."/>
            <person name="Hutchinson M.I."/>
            <person name="Powell A.J."/>
            <person name="Barry K."/>
            <person name="Miller A.N."/>
            <person name="Grigoriev I.V."/>
            <person name="Debuchy R."/>
            <person name="Gladieux P."/>
            <person name="Thoren M.H."/>
            <person name="Johannesson H."/>
        </authorList>
    </citation>
    <scope>NUCLEOTIDE SEQUENCE</scope>
    <source>
        <strain evidence="13">FGSC 1904</strain>
    </source>
</reference>
<feature type="transmembrane region" description="Helical" evidence="10">
    <location>
        <begin position="118"/>
        <end position="137"/>
    </location>
</feature>
<comment type="caution">
    <text evidence="13">The sequence shown here is derived from an EMBL/GenBank/DDBJ whole genome shotgun (WGS) entry which is preliminary data.</text>
</comment>
<dbReference type="GO" id="GO:0005524">
    <property type="term" value="F:ATP binding"/>
    <property type="evidence" value="ECO:0007669"/>
    <property type="project" value="UniProtKB-KW"/>
</dbReference>
<feature type="transmembrane region" description="Helical" evidence="10">
    <location>
        <begin position="528"/>
        <end position="555"/>
    </location>
</feature>
<evidence type="ECO:0000313" key="13">
    <source>
        <dbReference type="EMBL" id="KAK3398147.1"/>
    </source>
</evidence>
<keyword evidence="7 10" id="KW-1133">Transmembrane helix</keyword>
<feature type="transmembrane region" description="Helical" evidence="10">
    <location>
        <begin position="149"/>
        <end position="167"/>
    </location>
</feature>
<keyword evidence="5" id="KW-0547">Nucleotide-binding</keyword>
<dbReference type="PROSITE" id="PS00211">
    <property type="entry name" value="ABC_TRANSPORTER_1"/>
    <property type="match status" value="2"/>
</dbReference>
<dbReference type="InterPro" id="IPR003439">
    <property type="entry name" value="ABC_transporter-like_ATP-bd"/>
</dbReference>
<evidence type="ECO:0000256" key="5">
    <source>
        <dbReference type="ARBA" id="ARBA00022741"/>
    </source>
</evidence>
<dbReference type="Gene3D" id="3.40.50.300">
    <property type="entry name" value="P-loop containing nucleotide triphosphate hydrolases"/>
    <property type="match status" value="2"/>
</dbReference>
<keyword evidence="2" id="KW-0813">Transport</keyword>
<dbReference type="CDD" id="cd03250">
    <property type="entry name" value="ABCC_MRP_domain1"/>
    <property type="match status" value="1"/>
</dbReference>
<dbReference type="InterPro" id="IPR050173">
    <property type="entry name" value="ABC_transporter_C-like"/>
</dbReference>
<dbReference type="EMBL" id="JAUTDP010000006">
    <property type="protein sequence ID" value="KAK3398147.1"/>
    <property type="molecule type" value="Genomic_DNA"/>
</dbReference>
<dbReference type="InterPro" id="IPR027417">
    <property type="entry name" value="P-loop_NTPase"/>
</dbReference>
<evidence type="ECO:0000313" key="14">
    <source>
        <dbReference type="Proteomes" id="UP001281003"/>
    </source>
</evidence>
<sequence>MDWGLRYWASSLASPSHDIHDGQFYASDGPSSQISHNADWIHEFSRIAKAGVIQTCLVAFVLVWTAIETTGRYSSFVNIPKTDKTVRFNLPYEILSQLSRGAAFAFTLFNGYRRHQTWYDALPVGLAFLLGLARLFATPKWQRVSLHQINFLLFASLATLATAYLLPSLEIKPDEKVEKAMVGAIATLAFASLMALLTPREWTPPPIVENTAVYKHILEAQPSPEETCSWFVHYFSFGWLTPLIWKGWRVQVDMNDVPELPWYDEPSLLLDRILKVRERCRTTMWTVLSFQRSEILLMAFWIGSSFALELVAPFAMYQILSYISAPGDAVLDPVVWLVLLFLGPMGKSITMQQYVFTSTRLVVRLKSAMTQELYHRALSSMELEDDVINDIATRGSKDQRPQSTSAGRLANLMASDVDAVFRARDAVIGFVGVPIGIVISMMGLYKIVGWPSLVGLAFLVPSMALPAWVSSMMSKTQRKVKLAQDSRISLISEYLEAIKAIKYFSWEDAIATRIQEARENEQKELWHVCLWYALLGQLGEFIPAISLLLIFSLYIGVLKQPLTAPIAFTTMSVVMTLRRNMGYVSMISRTLTNAHVSIERLDKFYSNTVPLAQYPEGPLRIEKATFRRSKRAPFFLRDISIDFVEGGLNIVTGQSGSGKTSLLLSILGETTLEEGVVTRPSDVAFASQTPWLQSETIRDNILFHAPFEQARYDRVIEACCLALDLEELPKGDLTEVGENGTSLSGGQKARVALARALYSKAPLLILDDIFSALDAKTAASLWKHSFCSDMLKGRTIVLVTQMPWTASQADLAITMEAGTVKNIERNIGAVRTAVELEYGATNSEELAGEGTSTIKAAVEPSVETRAGTPKAKDDEISDEMKASGKSGRFTFFRYMLLFGGPAYAILAIASTIIADAVLIGTTWWLSVWVNAYNKKEAVNVAFYITIYAAFNVGTALLNGLSALIYNRGAWLAARKLHRKLIEGVLNVSLGWWKNVPVGRVVNRFSRDVGSLDSQLSSLVQYTIDIAISIAFRVGAVSSIMPIFILPALCTVGIGIFFGEMYIRTAVVLKRLVSSSQSPVFSQFSGSMAGLAVIRARHNMPQTFRDQLAERLRAFSRSQETSFNLNRWVGVRIDFIAALVTVSAGAIAVWKVGFVDAGLVGFSLTNATNLSSLILYMVRFMNDLEVELQSFHRVEEYVKLPAEDEKDGLPRSSHGDSEHPEETSLLEVPGDWPRTGEIEFRNVTVRYDLDGPDILKDINLNFKAGQRVAVVGRTGSGKSTLVLSLLRFTHIVSGQILYDGIDITSISRKRLRQALTIIPQEATLFNGTVRTNLDPSGTIPAHTLENALRSCTGIASFDFRSSSSSSSSSNMGSTDASVNGAEAIDDTNSVPPTEQTPLLSSSSSSTAIATTNGSSTSNSGSLSLDTRVQAQGENFSHGQRQVLSLCRALVRKSKLMLLDEATASMDYETDRGIQVALRNELDAGDEKSRTLVTIAHRLRTIIDYDLVVVMGGGKVVEVGSPAELYGKKGVFWEMVRFSGEGDDLEGVLEGMGV</sequence>
<dbReference type="Pfam" id="PF00005">
    <property type="entry name" value="ABC_tran"/>
    <property type="match status" value="2"/>
</dbReference>
<feature type="transmembrane region" description="Helical" evidence="10">
    <location>
        <begin position="1134"/>
        <end position="1152"/>
    </location>
</feature>
<dbReference type="PANTHER" id="PTHR24223">
    <property type="entry name" value="ATP-BINDING CASSETTE SUB-FAMILY C"/>
    <property type="match status" value="1"/>
</dbReference>
<feature type="domain" description="ABC transmembrane type-1" evidence="12">
    <location>
        <begin position="296"/>
        <end position="593"/>
    </location>
</feature>
<dbReference type="Gene3D" id="1.20.1560.10">
    <property type="entry name" value="ABC transporter type 1, transmembrane domain"/>
    <property type="match status" value="2"/>
</dbReference>
<name>A0AAE0PE52_SORBR</name>
<dbReference type="PROSITE" id="PS50893">
    <property type="entry name" value="ABC_TRANSPORTER_2"/>
    <property type="match status" value="2"/>
</dbReference>
<dbReference type="Pfam" id="PF00664">
    <property type="entry name" value="ABC_membrane"/>
    <property type="match status" value="2"/>
</dbReference>
<feature type="region of interest" description="Disordered" evidence="9">
    <location>
        <begin position="1360"/>
        <end position="1421"/>
    </location>
</feature>
<feature type="transmembrane region" description="Helical" evidence="10">
    <location>
        <begin position="1039"/>
        <end position="1062"/>
    </location>
</feature>
<protein>
    <recommendedName>
        <fullName evidence="15">ABC transporter</fullName>
    </recommendedName>
</protein>
<organism evidence="13 14">
    <name type="scientific">Sordaria brevicollis</name>
    <dbReference type="NCBI Taxonomy" id="83679"/>
    <lineage>
        <taxon>Eukaryota</taxon>
        <taxon>Fungi</taxon>
        <taxon>Dikarya</taxon>
        <taxon>Ascomycota</taxon>
        <taxon>Pezizomycotina</taxon>
        <taxon>Sordariomycetes</taxon>
        <taxon>Sordariomycetidae</taxon>
        <taxon>Sordariales</taxon>
        <taxon>Sordariaceae</taxon>
        <taxon>Sordaria</taxon>
    </lineage>
</organism>
<feature type="domain" description="ABC transporter" evidence="11">
    <location>
        <begin position="619"/>
        <end position="842"/>
    </location>
</feature>
<evidence type="ECO:0000256" key="9">
    <source>
        <dbReference type="SAM" id="MobiDB-lite"/>
    </source>
</evidence>
<feature type="transmembrane region" description="Helical" evidence="10">
    <location>
        <begin position="940"/>
        <end position="965"/>
    </location>
</feature>
<accession>A0AAE0PE52</accession>
<evidence type="ECO:0000259" key="11">
    <source>
        <dbReference type="PROSITE" id="PS50893"/>
    </source>
</evidence>
<keyword evidence="4" id="KW-0677">Repeat</keyword>
<feature type="domain" description="ABC transmembrane type-1" evidence="12">
    <location>
        <begin position="905"/>
        <end position="1184"/>
    </location>
</feature>
<feature type="region of interest" description="Disordered" evidence="9">
    <location>
        <begin position="1203"/>
        <end position="1230"/>
    </location>
</feature>
<dbReference type="SMART" id="SM00382">
    <property type="entry name" value="AAA"/>
    <property type="match status" value="2"/>
</dbReference>
<keyword evidence="6" id="KW-0067">ATP-binding</keyword>
<keyword evidence="3 10" id="KW-0812">Transmembrane</keyword>
<evidence type="ECO:0008006" key="15">
    <source>
        <dbReference type="Google" id="ProtNLM"/>
    </source>
</evidence>
<feature type="compositionally biased region" description="Basic and acidic residues" evidence="9">
    <location>
        <begin position="1203"/>
        <end position="1221"/>
    </location>
</feature>
<reference evidence="13" key="1">
    <citation type="journal article" date="2023" name="Mol. Phylogenet. Evol.">
        <title>Genome-scale phylogeny and comparative genomics of the fungal order Sordariales.</title>
        <authorList>
            <person name="Hensen N."/>
            <person name="Bonometti L."/>
            <person name="Westerberg I."/>
            <person name="Brannstrom I.O."/>
            <person name="Guillou S."/>
            <person name="Cros-Aarteil S."/>
            <person name="Calhoun S."/>
            <person name="Haridas S."/>
            <person name="Kuo A."/>
            <person name="Mondo S."/>
            <person name="Pangilinan J."/>
            <person name="Riley R."/>
            <person name="LaButti K."/>
            <person name="Andreopoulos B."/>
            <person name="Lipzen A."/>
            <person name="Chen C."/>
            <person name="Yan M."/>
            <person name="Daum C."/>
            <person name="Ng V."/>
            <person name="Clum A."/>
            <person name="Steindorff A."/>
            <person name="Ohm R.A."/>
            <person name="Martin F."/>
            <person name="Silar P."/>
            <person name="Natvig D.O."/>
            <person name="Lalanne C."/>
            <person name="Gautier V."/>
            <person name="Ament-Velasquez S.L."/>
            <person name="Kruys A."/>
            <person name="Hutchinson M.I."/>
            <person name="Powell A.J."/>
            <person name="Barry K."/>
            <person name="Miller A.N."/>
            <person name="Grigoriev I.V."/>
            <person name="Debuchy R."/>
            <person name="Gladieux P."/>
            <person name="Hiltunen Thoren M."/>
            <person name="Johannesson H."/>
        </authorList>
    </citation>
    <scope>NUCLEOTIDE SEQUENCE</scope>
    <source>
        <strain evidence="13">FGSC 1904</strain>
    </source>
</reference>
<dbReference type="FunFam" id="1.20.1560.10:FF:000013">
    <property type="entry name" value="ABC transporter C family member 2"/>
    <property type="match status" value="1"/>
</dbReference>
<gene>
    <name evidence="13" type="ORF">B0T20DRAFT_436789</name>
</gene>
<dbReference type="Proteomes" id="UP001281003">
    <property type="component" value="Unassembled WGS sequence"/>
</dbReference>
<dbReference type="InterPro" id="IPR017871">
    <property type="entry name" value="ABC_transporter-like_CS"/>
</dbReference>
<dbReference type="InterPro" id="IPR011527">
    <property type="entry name" value="ABC1_TM_dom"/>
</dbReference>
<evidence type="ECO:0000256" key="1">
    <source>
        <dbReference type="ARBA" id="ARBA00004141"/>
    </source>
</evidence>
<evidence type="ECO:0000256" key="3">
    <source>
        <dbReference type="ARBA" id="ARBA00022692"/>
    </source>
</evidence>
<feature type="transmembrane region" description="Helical" evidence="10">
    <location>
        <begin position="295"/>
        <end position="316"/>
    </location>
</feature>
<dbReference type="SUPFAM" id="SSF90123">
    <property type="entry name" value="ABC transporter transmembrane region"/>
    <property type="match status" value="2"/>
</dbReference>
<dbReference type="GO" id="GO:0140359">
    <property type="term" value="F:ABC-type transporter activity"/>
    <property type="evidence" value="ECO:0007669"/>
    <property type="project" value="InterPro"/>
</dbReference>
<dbReference type="CDD" id="cd18596">
    <property type="entry name" value="ABC_6TM_VMR1_D1_like"/>
    <property type="match status" value="1"/>
</dbReference>
<evidence type="ECO:0000256" key="7">
    <source>
        <dbReference type="ARBA" id="ARBA00022989"/>
    </source>
</evidence>
<evidence type="ECO:0000259" key="12">
    <source>
        <dbReference type="PROSITE" id="PS50929"/>
    </source>
</evidence>
<feature type="compositionally biased region" description="Polar residues" evidence="9">
    <location>
        <begin position="1385"/>
        <end position="1396"/>
    </location>
</feature>
<evidence type="ECO:0000256" key="6">
    <source>
        <dbReference type="ARBA" id="ARBA00022840"/>
    </source>
</evidence>
<proteinExistence type="predicted"/>
<dbReference type="InterPro" id="IPR003593">
    <property type="entry name" value="AAA+_ATPase"/>
</dbReference>